<feature type="domain" description="LysM" evidence="1">
    <location>
        <begin position="469"/>
        <end position="513"/>
    </location>
</feature>
<dbReference type="Gene3D" id="3.10.350.10">
    <property type="entry name" value="LysM domain"/>
    <property type="match status" value="1"/>
</dbReference>
<dbReference type="CDD" id="cd00118">
    <property type="entry name" value="LysM"/>
    <property type="match status" value="1"/>
</dbReference>
<protein>
    <submittedName>
        <fullName evidence="2">DUF3794 domain-containing protein</fullName>
    </submittedName>
</protein>
<evidence type="ECO:0000259" key="1">
    <source>
        <dbReference type="PROSITE" id="PS51782"/>
    </source>
</evidence>
<dbReference type="InterPro" id="IPR018392">
    <property type="entry name" value="LysM"/>
</dbReference>
<proteinExistence type="predicted"/>
<comment type="caution">
    <text evidence="2">The sequence shown here is derived from an EMBL/GenBank/DDBJ whole genome shotgun (WGS) entry which is preliminary data.</text>
</comment>
<sequence length="523" mass="57733">MDIELRKETVAINETVMRDNTQLLVQNDIIVPDVKSDMAKILQIDAEAMVDEVVVSDKRADIAGKLNLNILYVPEGDTKPVCSINSSIPFSTQIENGRISVGSKCIVQADACHVEFSMLNSRKLSVKVIVELDTRCVRQNSVELVCGVGGENEVEVDQKEFEIYSLICAENSKFSVKETLDFPAGKPSAVSVLKSDAKIAQKEVRVVTGKVVVKGMIDLCTLYVSTENQLEFMEHEIPFTEVIDADGANENCICDADLSLCQTDFALRSDTDGDMRLLDVDLIIGVDLNLSQNTNMSAICDCFCPDKKLICESRPFAIDMLAGQGRAQEALRGSLSLPPDAPELISVYNLIAKPYISEVAMQEGRANVRGIVDCYILYLAASPVMPIHTGKVQIEFDIPIDIPQLTDNMDCDVNIDIANMSYNITMTGEIEVRVTVSLEAKAIKKGELQLITNAYVDEDAPLDLRHGIVIYFVQPGDTLWKIAKKYQVPMGLIQEVNHLEDPNRLMVGQRLLIPSIKRQPAKA</sequence>
<reference evidence="2" key="1">
    <citation type="submission" date="2020-10" db="EMBL/GenBank/DDBJ databases">
        <authorList>
            <person name="Gilroy R."/>
        </authorList>
    </citation>
    <scope>NUCLEOTIDE SEQUENCE</scope>
    <source>
        <strain evidence="2">4920</strain>
    </source>
</reference>
<dbReference type="SMART" id="SM00257">
    <property type="entry name" value="LysM"/>
    <property type="match status" value="1"/>
</dbReference>
<organism evidence="2 3">
    <name type="scientific">Candidatus Aphodoplasma excrementigallinarum</name>
    <dbReference type="NCBI Taxonomy" id="2840673"/>
    <lineage>
        <taxon>Bacteria</taxon>
        <taxon>Bacillati</taxon>
        <taxon>Bacillota</taxon>
        <taxon>Clostridia</taxon>
        <taxon>Eubacteriales</taxon>
        <taxon>Candidatus Aphodoplasma</taxon>
    </lineage>
</organism>
<gene>
    <name evidence="2" type="ORF">IAC74_07950</name>
</gene>
<dbReference type="PROSITE" id="PS51782">
    <property type="entry name" value="LYSM"/>
    <property type="match status" value="1"/>
</dbReference>
<dbReference type="Proteomes" id="UP000886743">
    <property type="component" value="Unassembled WGS sequence"/>
</dbReference>
<reference evidence="2" key="2">
    <citation type="journal article" date="2021" name="PeerJ">
        <title>Extensive microbial diversity within the chicken gut microbiome revealed by metagenomics and culture.</title>
        <authorList>
            <person name="Gilroy R."/>
            <person name="Ravi A."/>
            <person name="Getino M."/>
            <person name="Pursley I."/>
            <person name="Horton D.L."/>
            <person name="Alikhan N.F."/>
            <person name="Baker D."/>
            <person name="Gharbi K."/>
            <person name="Hall N."/>
            <person name="Watson M."/>
            <person name="Adriaenssens E.M."/>
            <person name="Foster-Nyarko E."/>
            <person name="Jarju S."/>
            <person name="Secka A."/>
            <person name="Antonio M."/>
            <person name="Oren A."/>
            <person name="Chaudhuri R.R."/>
            <person name="La Ragione R."/>
            <person name="Hildebrand F."/>
            <person name="Pallen M.J."/>
        </authorList>
    </citation>
    <scope>NUCLEOTIDE SEQUENCE</scope>
    <source>
        <strain evidence="2">4920</strain>
    </source>
</reference>
<dbReference type="Pfam" id="PF01476">
    <property type="entry name" value="LysM"/>
    <property type="match status" value="1"/>
</dbReference>
<dbReference type="EMBL" id="DVOF01000240">
    <property type="protein sequence ID" value="HIV03493.1"/>
    <property type="molecule type" value="Genomic_DNA"/>
</dbReference>
<dbReference type="InterPro" id="IPR024300">
    <property type="entry name" value="SipL_SPOCS_dom"/>
</dbReference>
<dbReference type="InterPro" id="IPR036779">
    <property type="entry name" value="LysM_dom_sf"/>
</dbReference>
<name>A0A9D1NHW5_9FIRM</name>
<dbReference type="AlphaFoldDB" id="A0A9D1NHW5"/>
<accession>A0A9D1NHW5</accession>
<dbReference type="Pfam" id="PF12673">
    <property type="entry name" value="SipL"/>
    <property type="match status" value="3"/>
</dbReference>
<evidence type="ECO:0000313" key="3">
    <source>
        <dbReference type="Proteomes" id="UP000886743"/>
    </source>
</evidence>
<evidence type="ECO:0000313" key="2">
    <source>
        <dbReference type="EMBL" id="HIV03493.1"/>
    </source>
</evidence>
<dbReference type="SUPFAM" id="SSF54106">
    <property type="entry name" value="LysM domain"/>
    <property type="match status" value="1"/>
</dbReference>